<organism evidence="8 9">
    <name type="scientific">Fulvivirga marina</name>
    <dbReference type="NCBI Taxonomy" id="2494733"/>
    <lineage>
        <taxon>Bacteria</taxon>
        <taxon>Pseudomonadati</taxon>
        <taxon>Bacteroidota</taxon>
        <taxon>Cytophagia</taxon>
        <taxon>Cytophagales</taxon>
        <taxon>Fulvivirgaceae</taxon>
        <taxon>Fulvivirga</taxon>
    </lineage>
</organism>
<gene>
    <name evidence="8" type="ORF">JMN32_14430</name>
</gene>
<evidence type="ECO:0000256" key="6">
    <source>
        <dbReference type="PIRSR" id="PIRSR000097-3"/>
    </source>
</evidence>
<dbReference type="Pfam" id="PF00248">
    <property type="entry name" value="Aldo_ket_red"/>
    <property type="match status" value="1"/>
</dbReference>
<evidence type="ECO:0000313" key="9">
    <source>
        <dbReference type="Proteomes" id="UP000614216"/>
    </source>
</evidence>
<dbReference type="PANTHER" id="PTHR11732">
    <property type="entry name" value="ALDO/KETO REDUCTASE"/>
    <property type="match status" value="1"/>
</dbReference>
<dbReference type="GO" id="GO:0008106">
    <property type="term" value="F:alcohol dehydrogenase (NADP+) activity"/>
    <property type="evidence" value="ECO:0007669"/>
    <property type="project" value="InterPro"/>
</dbReference>
<dbReference type="Gene3D" id="3.20.20.100">
    <property type="entry name" value="NADP-dependent oxidoreductase domain"/>
    <property type="match status" value="1"/>
</dbReference>
<sequence length="316" mass="35584">MKTLQFRNGDKMPAFGLGTWKSQPGEVYAAVKEAIKTGYRHIDCAPIYGNEKEVGDALVECFDEGIVKREDLWITSKLWNDAHGTEDVEPALKKTLADLQVEYLDLFLIHWPVALKKGVSMAEKASDFFSLNEIPLSVTWRAMEAVQEKGLTTHIGVSNFSIDKLKSLSVECKIKPEMNQIEMHPYLQQQEMVDFCKEEGILLTAYSPLGSKDRPALLKADDEPLLLEDPTITRIAQDNGITPAQVLIAWSLSRNIAVIPKSVSPDRIRQNYKAAAIELGPQEMEEIAELDRGLRYVTGNFWVVDEGPYTLENLWD</sequence>
<proteinExistence type="inferred from homology"/>
<dbReference type="Proteomes" id="UP000614216">
    <property type="component" value="Unassembled WGS sequence"/>
</dbReference>
<dbReference type="InterPro" id="IPR044496">
    <property type="entry name" value="AKR3G"/>
</dbReference>
<dbReference type="RefSeq" id="WP_202857045.1">
    <property type="nucleotide sequence ID" value="NZ_JAEUGD010000043.1"/>
</dbReference>
<dbReference type="InterPro" id="IPR023210">
    <property type="entry name" value="NADP_OxRdtase_dom"/>
</dbReference>
<keyword evidence="3" id="KW-0560">Oxidoreductase</keyword>
<keyword evidence="9" id="KW-1185">Reference proteome</keyword>
<dbReference type="AlphaFoldDB" id="A0A937KBX4"/>
<dbReference type="FunFam" id="3.20.20.100:FF:000006">
    <property type="entry name" value="Aldo-keto reductase family 1 member A1"/>
    <property type="match status" value="1"/>
</dbReference>
<name>A0A937KBX4_9BACT</name>
<dbReference type="InterPro" id="IPR036812">
    <property type="entry name" value="NAD(P)_OxRdtase_dom_sf"/>
</dbReference>
<reference evidence="8" key="1">
    <citation type="submission" date="2021-01" db="EMBL/GenBank/DDBJ databases">
        <title>Fulvivirga kasyanovii gen. nov., sp nov., a novel member of the phylum Bacteroidetes isolated from seawater in a mussel farm.</title>
        <authorList>
            <person name="Zhao L.-H."/>
            <person name="Wang Z.-J."/>
        </authorList>
    </citation>
    <scope>NUCLEOTIDE SEQUENCE</scope>
    <source>
        <strain evidence="8">29W222</strain>
    </source>
</reference>
<evidence type="ECO:0000256" key="4">
    <source>
        <dbReference type="PIRSR" id="PIRSR000097-1"/>
    </source>
</evidence>
<feature type="domain" description="NADP-dependent oxidoreductase" evidence="7">
    <location>
        <begin position="16"/>
        <end position="291"/>
    </location>
</feature>
<evidence type="ECO:0000256" key="1">
    <source>
        <dbReference type="ARBA" id="ARBA00007905"/>
    </source>
</evidence>
<dbReference type="CDD" id="cd19123">
    <property type="entry name" value="AKR_AKR3G1"/>
    <property type="match status" value="1"/>
</dbReference>
<accession>A0A937KBX4</accession>
<evidence type="ECO:0000256" key="2">
    <source>
        <dbReference type="ARBA" id="ARBA00022857"/>
    </source>
</evidence>
<feature type="site" description="Lowers pKa of active site Tyr" evidence="6">
    <location>
        <position position="77"/>
    </location>
</feature>
<evidence type="ECO:0000313" key="8">
    <source>
        <dbReference type="EMBL" id="MBL6447511.1"/>
    </source>
</evidence>
<comment type="caution">
    <text evidence="8">The sequence shown here is derived from an EMBL/GenBank/DDBJ whole genome shotgun (WGS) entry which is preliminary data.</text>
</comment>
<feature type="active site" description="Proton donor" evidence="4">
    <location>
        <position position="48"/>
    </location>
</feature>
<feature type="binding site" evidence="5">
    <location>
        <position position="110"/>
    </location>
    <ligand>
        <name>substrate</name>
    </ligand>
</feature>
<dbReference type="PIRSF" id="PIRSF000097">
    <property type="entry name" value="AKR"/>
    <property type="match status" value="1"/>
</dbReference>
<comment type="similarity">
    <text evidence="1">Belongs to the aldo/keto reductase family.</text>
</comment>
<evidence type="ECO:0000256" key="3">
    <source>
        <dbReference type="ARBA" id="ARBA00023002"/>
    </source>
</evidence>
<protein>
    <submittedName>
        <fullName evidence="8">Aldo/keto reductase</fullName>
    </submittedName>
</protein>
<keyword evidence="2" id="KW-0521">NADP</keyword>
<evidence type="ECO:0000259" key="7">
    <source>
        <dbReference type="Pfam" id="PF00248"/>
    </source>
</evidence>
<dbReference type="PROSITE" id="PS00798">
    <property type="entry name" value="ALDOKETO_REDUCTASE_1"/>
    <property type="match status" value="1"/>
</dbReference>
<dbReference type="EMBL" id="JAEUGD010000043">
    <property type="protein sequence ID" value="MBL6447511.1"/>
    <property type="molecule type" value="Genomic_DNA"/>
</dbReference>
<evidence type="ECO:0000256" key="5">
    <source>
        <dbReference type="PIRSR" id="PIRSR000097-2"/>
    </source>
</evidence>
<dbReference type="InterPro" id="IPR020471">
    <property type="entry name" value="AKR"/>
</dbReference>
<dbReference type="PRINTS" id="PR00069">
    <property type="entry name" value="ALDKETRDTASE"/>
</dbReference>
<dbReference type="PROSITE" id="PS00063">
    <property type="entry name" value="ALDOKETO_REDUCTASE_3"/>
    <property type="match status" value="1"/>
</dbReference>
<dbReference type="SUPFAM" id="SSF51430">
    <property type="entry name" value="NAD(P)-linked oxidoreductase"/>
    <property type="match status" value="1"/>
</dbReference>
<dbReference type="InterPro" id="IPR018170">
    <property type="entry name" value="Aldo/ket_reductase_CS"/>
</dbReference>